<dbReference type="AlphaFoldDB" id="A0A2T0TMR3"/>
<keyword evidence="1" id="KW-0472">Membrane</keyword>
<dbReference type="Pfam" id="PF14023">
    <property type="entry name" value="Bestrophin-like"/>
    <property type="match status" value="1"/>
</dbReference>
<organism evidence="2 3">
    <name type="scientific">Spirosoma oryzae</name>
    <dbReference type="NCBI Taxonomy" id="1469603"/>
    <lineage>
        <taxon>Bacteria</taxon>
        <taxon>Pseudomonadati</taxon>
        <taxon>Bacteroidota</taxon>
        <taxon>Cytophagia</taxon>
        <taxon>Cytophagales</taxon>
        <taxon>Cytophagaceae</taxon>
        <taxon>Spirosoma</taxon>
    </lineage>
</organism>
<evidence type="ECO:0000256" key="1">
    <source>
        <dbReference type="SAM" id="Phobius"/>
    </source>
</evidence>
<dbReference type="OrthoDB" id="9776669at2"/>
<evidence type="ECO:0000313" key="2">
    <source>
        <dbReference type="EMBL" id="PRY46937.1"/>
    </source>
</evidence>
<evidence type="ECO:0000313" key="3">
    <source>
        <dbReference type="Proteomes" id="UP000238375"/>
    </source>
</evidence>
<feature type="transmembrane region" description="Helical" evidence="1">
    <location>
        <begin position="231"/>
        <end position="252"/>
    </location>
</feature>
<dbReference type="InterPro" id="IPR025333">
    <property type="entry name" value="DUF4239"/>
</dbReference>
<comment type="caution">
    <text evidence="2">The sequence shown here is derived from an EMBL/GenBank/DDBJ whole genome shotgun (WGS) entry which is preliminary data.</text>
</comment>
<keyword evidence="3" id="KW-1185">Reference proteome</keyword>
<accession>A0A2T0TMR3</accession>
<reference evidence="2 3" key="1">
    <citation type="submission" date="2018-03" db="EMBL/GenBank/DDBJ databases">
        <title>Genomic Encyclopedia of Archaeal and Bacterial Type Strains, Phase II (KMG-II): from individual species to whole genera.</title>
        <authorList>
            <person name="Goeker M."/>
        </authorList>
    </citation>
    <scope>NUCLEOTIDE SEQUENCE [LARGE SCALE GENOMIC DNA]</scope>
    <source>
        <strain evidence="2 3">DSM 28354</strain>
    </source>
</reference>
<name>A0A2T0TMR3_9BACT</name>
<dbReference type="EMBL" id="PVTE01000001">
    <property type="protein sequence ID" value="PRY46937.1"/>
    <property type="molecule type" value="Genomic_DNA"/>
</dbReference>
<feature type="transmembrane region" description="Helical" evidence="1">
    <location>
        <begin position="22"/>
        <end position="43"/>
    </location>
</feature>
<protein>
    <submittedName>
        <fullName evidence="2">Uncharacterized protein DUF4239</fullName>
    </submittedName>
</protein>
<proteinExistence type="predicted"/>
<feature type="transmembrane region" description="Helical" evidence="1">
    <location>
        <begin position="64"/>
        <end position="88"/>
    </location>
</feature>
<dbReference type="Proteomes" id="UP000238375">
    <property type="component" value="Unassembled WGS sequence"/>
</dbReference>
<keyword evidence="1" id="KW-1133">Transmembrane helix</keyword>
<sequence>MGLAGEPPGRYTMDFIYDLPNWLFFLLCASLTVLFSVTGSWLVRPWAQAHALAKSDDYSEHNDLVSYFLGASGVVYGILLGLVAAGVWSNYQDVSNEVDDEATITAALYQDLATYPSVERKAFQDELKLYTRRVIDTDWPAHRQGVISQASSHVLRSFKRHITDYNPPDKRMELMHSQVVSQLNDLLRAHRLRLRGSQATLPPLLWWVLILGAVITIVISWFLVSQRIAVQLILSALIGLLLGSLLFLTAAMDNPFRGEFSVDADAFDSVLNEMIKY</sequence>
<feature type="transmembrane region" description="Helical" evidence="1">
    <location>
        <begin position="204"/>
        <end position="224"/>
    </location>
</feature>
<gene>
    <name evidence="2" type="ORF">CLV58_1011</name>
</gene>
<keyword evidence="1" id="KW-0812">Transmembrane</keyword>